<dbReference type="AlphaFoldDB" id="A0A5S9F3U1"/>
<evidence type="ECO:0000313" key="1">
    <source>
        <dbReference type="EMBL" id="BBM85087.1"/>
    </source>
</evidence>
<proteinExistence type="predicted"/>
<dbReference type="KEGG" id="uam:UABAM_03450"/>
<dbReference type="PANTHER" id="PTHR12526">
    <property type="entry name" value="GLYCOSYLTRANSFERASE"/>
    <property type="match status" value="1"/>
</dbReference>
<evidence type="ECO:0008006" key="3">
    <source>
        <dbReference type="Google" id="ProtNLM"/>
    </source>
</evidence>
<accession>A0A5S9F3U1</accession>
<evidence type="ECO:0000313" key="2">
    <source>
        <dbReference type="Proteomes" id="UP000326354"/>
    </source>
</evidence>
<dbReference type="Proteomes" id="UP000326354">
    <property type="component" value="Chromosome"/>
</dbReference>
<dbReference type="Gene3D" id="3.40.50.2000">
    <property type="entry name" value="Glycogen Phosphorylase B"/>
    <property type="match status" value="1"/>
</dbReference>
<dbReference type="EMBL" id="AP019860">
    <property type="protein sequence ID" value="BBM85087.1"/>
    <property type="molecule type" value="Genomic_DNA"/>
</dbReference>
<dbReference type="Pfam" id="PF13692">
    <property type="entry name" value="Glyco_trans_1_4"/>
    <property type="match status" value="1"/>
</dbReference>
<protein>
    <recommendedName>
        <fullName evidence="3">Glycosyltransferase</fullName>
    </recommendedName>
</protein>
<sequence length="333" mass="39589">MRMPKLNLRDLRRIYQKLFSSPQKANTTQEHPYLKVKRVFMIPIFNWFFRKINAILFAMQVHVDKEHTVVTTLPIVADFLQNVKCRKKVYYCVDEFSEWPGHNKQQMLTMEKKLMANVDVVITTSHTLYKAKKAQARHIEILTHGVDVEHFRDTSFIPLEMEKPIIGYFGLFDERNDMELLEFVLDKYPAWNIVFIGPVVINIQALQRYKNVHFLGKIDYAILPRYVRNFDVCILPYYVNELTKYINPLKFKEYLSTEIPVVTTALPSLQDYQSVIGWSQNYEEFANRVDFYLHKETPQQKKQRLSETRQFLVGESWSEKSMEFRQYIGTMNA</sequence>
<dbReference type="Gene3D" id="3.40.50.11010">
    <property type="match status" value="1"/>
</dbReference>
<gene>
    <name evidence="1" type="ORF">UABAM_03450</name>
</gene>
<organism evidence="1 2">
    <name type="scientific">Uabimicrobium amorphum</name>
    <dbReference type="NCBI Taxonomy" id="2596890"/>
    <lineage>
        <taxon>Bacteria</taxon>
        <taxon>Pseudomonadati</taxon>
        <taxon>Planctomycetota</taxon>
        <taxon>Candidatus Uabimicrobiia</taxon>
        <taxon>Candidatus Uabimicrobiales</taxon>
        <taxon>Candidatus Uabimicrobiaceae</taxon>
        <taxon>Candidatus Uabimicrobium</taxon>
    </lineage>
</organism>
<dbReference type="SUPFAM" id="SSF53756">
    <property type="entry name" value="UDP-Glycosyltransferase/glycogen phosphorylase"/>
    <property type="match status" value="1"/>
</dbReference>
<keyword evidence="2" id="KW-1185">Reference proteome</keyword>
<name>A0A5S9F3U1_UABAM</name>
<reference evidence="1 2" key="1">
    <citation type="submission" date="2019-08" db="EMBL/GenBank/DDBJ databases">
        <title>Complete genome sequence of Candidatus Uab amorphum.</title>
        <authorList>
            <person name="Shiratori T."/>
            <person name="Suzuki S."/>
            <person name="Kakizawa Y."/>
            <person name="Ishida K."/>
        </authorList>
    </citation>
    <scope>NUCLEOTIDE SEQUENCE [LARGE SCALE GENOMIC DNA]</scope>
    <source>
        <strain evidence="1 2">SRT547</strain>
    </source>
</reference>
<dbReference type="PANTHER" id="PTHR12526:SF630">
    <property type="entry name" value="GLYCOSYLTRANSFERASE"/>
    <property type="match status" value="1"/>
</dbReference>